<dbReference type="KEGG" id="pseg:D3H65_01465"/>
<keyword evidence="7" id="KW-1185">Reference proteome</keyword>
<dbReference type="NCBIfam" id="TIGR02100">
    <property type="entry name" value="glgX_debranch"/>
    <property type="match status" value="1"/>
</dbReference>
<dbReference type="InterPro" id="IPR011837">
    <property type="entry name" value="Glycogen_debranch_GlgX"/>
</dbReference>
<dbReference type="Pfam" id="PF00128">
    <property type="entry name" value="Alpha-amylase"/>
    <property type="match status" value="1"/>
</dbReference>
<keyword evidence="2" id="KW-0378">Hydrolase</keyword>
<dbReference type="SUPFAM" id="SSF81296">
    <property type="entry name" value="E set domains"/>
    <property type="match status" value="1"/>
</dbReference>
<dbReference type="CDD" id="cd02856">
    <property type="entry name" value="E_set_GDE_Isoamylase_N"/>
    <property type="match status" value="1"/>
</dbReference>
<dbReference type="Gene3D" id="2.60.40.1180">
    <property type="entry name" value="Golgi alpha-mannosidase II"/>
    <property type="match status" value="1"/>
</dbReference>
<dbReference type="EMBL" id="CP032157">
    <property type="protein sequence ID" value="AXY78474.1"/>
    <property type="molecule type" value="Genomic_DNA"/>
</dbReference>
<feature type="region of interest" description="Disordered" evidence="4">
    <location>
        <begin position="472"/>
        <end position="500"/>
    </location>
</feature>
<dbReference type="Gene3D" id="2.60.40.10">
    <property type="entry name" value="Immunoglobulins"/>
    <property type="match status" value="1"/>
</dbReference>
<evidence type="ECO:0000256" key="2">
    <source>
        <dbReference type="ARBA" id="ARBA00022801"/>
    </source>
</evidence>
<accession>A0A3B7MVB0</accession>
<evidence type="ECO:0000256" key="3">
    <source>
        <dbReference type="ARBA" id="ARBA00023295"/>
    </source>
</evidence>
<dbReference type="SMART" id="SM00642">
    <property type="entry name" value="Aamy"/>
    <property type="match status" value="1"/>
</dbReference>
<dbReference type="InterPro" id="IPR017853">
    <property type="entry name" value="GH"/>
</dbReference>
<dbReference type="InterPro" id="IPR013783">
    <property type="entry name" value="Ig-like_fold"/>
</dbReference>
<dbReference type="GO" id="GO:0005978">
    <property type="term" value="P:glycogen biosynthetic process"/>
    <property type="evidence" value="ECO:0007669"/>
    <property type="project" value="InterPro"/>
</dbReference>
<evidence type="ECO:0000256" key="1">
    <source>
        <dbReference type="ARBA" id="ARBA00008061"/>
    </source>
</evidence>
<dbReference type="SUPFAM" id="SSF51445">
    <property type="entry name" value="(Trans)glycosidases"/>
    <property type="match status" value="1"/>
</dbReference>
<evidence type="ECO:0000313" key="7">
    <source>
        <dbReference type="Proteomes" id="UP000263900"/>
    </source>
</evidence>
<dbReference type="SUPFAM" id="SSF51011">
    <property type="entry name" value="Glycosyl hydrolase domain"/>
    <property type="match status" value="1"/>
</dbReference>
<dbReference type="InterPro" id="IPR004193">
    <property type="entry name" value="Glyco_hydro_13_N"/>
</dbReference>
<dbReference type="Gene3D" id="3.20.20.80">
    <property type="entry name" value="Glycosidases"/>
    <property type="match status" value="1"/>
</dbReference>
<dbReference type="GO" id="GO:0005980">
    <property type="term" value="P:glycogen catabolic process"/>
    <property type="evidence" value="ECO:0007669"/>
    <property type="project" value="InterPro"/>
</dbReference>
<dbReference type="OrthoDB" id="9761875at2"/>
<dbReference type="InterPro" id="IPR044505">
    <property type="entry name" value="GlgX_Isoamylase_N_E_set"/>
</dbReference>
<dbReference type="PANTHER" id="PTHR43002">
    <property type="entry name" value="GLYCOGEN DEBRANCHING ENZYME"/>
    <property type="match status" value="1"/>
</dbReference>
<evidence type="ECO:0000259" key="5">
    <source>
        <dbReference type="SMART" id="SM00642"/>
    </source>
</evidence>
<dbReference type="InterPro" id="IPR014756">
    <property type="entry name" value="Ig_E-set"/>
</dbReference>
<dbReference type="GO" id="GO:0004135">
    <property type="term" value="F:amylo-alpha-1,6-glucosidase activity"/>
    <property type="evidence" value="ECO:0007669"/>
    <property type="project" value="InterPro"/>
</dbReference>
<dbReference type="Pfam" id="PF02922">
    <property type="entry name" value="CBM_48"/>
    <property type="match status" value="1"/>
</dbReference>
<sequence length="716" mass="81455">MKLTTRPGKPYPLGASWDGKGVNFAFYATHAEKVELCLFDKEQPDVESIRIAIRDRFDGVWHIYLPGIAPGQLYGYRVHGPYDPAKGHRHNPAKLLIDPYARAIAGRIEWNDALFGYEIGHKDADLSMSHADSAPYVPKSVVVDAFFNWGRDIQLNIPYHQSVIYELHVKGFTHLHPELPENIRGTYAALAHPVIIKYLKDLGVTAVELMPVHHFVADRHLVEKGLTNYWGYNTIGFFAPDVRYCSSGVNGEQVKEFKTMVKELHKAGIEVILDVVYNHTAEGNHLGPTLSFRGADNLSYYRLSNDDHRYYDDYTGTGNTLNAGNPNVLRLIMDSLRYWVTEMHVDGFRFDLAPALVRELRDADRLNAFFDIIHQDPVISQVKLIAEPWDITETGYLLGKFPPEWAEWNDKYRDTMRDYWRGADSKLADFAARFAGSADLYENTNRQPTSSINYIAAHDGFTLRDLVSYNDKHNEANGDDNKDGGDENRSWNCGAEGPTDDAGINELRSRQQRNFFATLLLSQGVPMISAGDELGRTQQGNNNAYCQDNEISWINWLQLDHDLLQFVQYLIKVRKQHPAFSRNRWFRGHALTGGGMEDIAWFLPNGDPMQEAHWQTGFAKSLGIFLHELESHNDDPLDEVISHENFYCIFNAHHEAVEYYLPGQQYGQQWKMIINTDRPDAVHARKIYRSGHPIKAAGRSMILLKSAGKTIRAAGE</sequence>
<dbReference type="GO" id="GO:0003844">
    <property type="term" value="F:1,4-alpha-glucan branching enzyme activity"/>
    <property type="evidence" value="ECO:0007669"/>
    <property type="project" value="InterPro"/>
</dbReference>
<dbReference type="InterPro" id="IPR013780">
    <property type="entry name" value="Glyco_hydro_b"/>
</dbReference>
<proteinExistence type="inferred from homology"/>
<keyword evidence="3" id="KW-0326">Glycosidase</keyword>
<evidence type="ECO:0000313" key="6">
    <source>
        <dbReference type="EMBL" id="AXY78474.1"/>
    </source>
</evidence>
<gene>
    <name evidence="6" type="primary">glgX</name>
    <name evidence="6" type="ORF">D3H65_01465</name>
</gene>
<feature type="domain" description="Glycosyl hydrolase family 13 catalytic" evidence="5">
    <location>
        <begin position="174"/>
        <end position="574"/>
    </location>
</feature>
<dbReference type="InterPro" id="IPR006047">
    <property type="entry name" value="GH13_cat_dom"/>
</dbReference>
<name>A0A3B7MVB0_9BACT</name>
<comment type="similarity">
    <text evidence="1">Belongs to the glycosyl hydrolase 13 family.</text>
</comment>
<organism evidence="6 7">
    <name type="scientific">Paraflavitalea soli</name>
    <dbReference type="NCBI Taxonomy" id="2315862"/>
    <lineage>
        <taxon>Bacteria</taxon>
        <taxon>Pseudomonadati</taxon>
        <taxon>Bacteroidota</taxon>
        <taxon>Chitinophagia</taxon>
        <taxon>Chitinophagales</taxon>
        <taxon>Chitinophagaceae</taxon>
        <taxon>Paraflavitalea</taxon>
    </lineage>
</organism>
<dbReference type="AlphaFoldDB" id="A0A3B7MVB0"/>
<dbReference type="CDD" id="cd11326">
    <property type="entry name" value="AmyAc_Glg_debranch"/>
    <property type="match status" value="1"/>
</dbReference>
<dbReference type="Proteomes" id="UP000263900">
    <property type="component" value="Chromosome"/>
</dbReference>
<evidence type="ECO:0000256" key="4">
    <source>
        <dbReference type="SAM" id="MobiDB-lite"/>
    </source>
</evidence>
<feature type="compositionally biased region" description="Basic and acidic residues" evidence="4">
    <location>
        <begin position="472"/>
        <end position="489"/>
    </location>
</feature>
<dbReference type="RefSeq" id="WP_119054346.1">
    <property type="nucleotide sequence ID" value="NZ_CP032157.1"/>
</dbReference>
<reference evidence="6 7" key="1">
    <citation type="submission" date="2018-09" db="EMBL/GenBank/DDBJ databases">
        <title>Genome sequencing of strain 6GH32-13.</title>
        <authorList>
            <person name="Weon H.-Y."/>
            <person name="Heo J."/>
            <person name="Kwon S.-W."/>
        </authorList>
    </citation>
    <scope>NUCLEOTIDE SEQUENCE [LARGE SCALE GENOMIC DNA]</scope>
    <source>
        <strain evidence="6 7">5GH32-13</strain>
    </source>
</reference>
<protein>
    <submittedName>
        <fullName evidence="6">Glycogen debranching enzyme GlgX</fullName>
    </submittedName>
</protein>